<evidence type="ECO:0000313" key="2">
    <source>
        <dbReference type="EMBL" id="GBP31750.1"/>
    </source>
</evidence>
<dbReference type="AlphaFoldDB" id="A0A4C1UZS6"/>
<dbReference type="EMBL" id="BGZK01000250">
    <property type="protein sequence ID" value="GBP31750.1"/>
    <property type="molecule type" value="Genomic_DNA"/>
</dbReference>
<evidence type="ECO:0000313" key="3">
    <source>
        <dbReference type="Proteomes" id="UP000299102"/>
    </source>
</evidence>
<name>A0A4C1UZS6_EUMVA</name>
<reference evidence="2 3" key="1">
    <citation type="journal article" date="2019" name="Commun. Biol.">
        <title>The bagworm genome reveals a unique fibroin gene that provides high tensile strength.</title>
        <authorList>
            <person name="Kono N."/>
            <person name="Nakamura H."/>
            <person name="Ohtoshi R."/>
            <person name="Tomita M."/>
            <person name="Numata K."/>
            <person name="Arakawa K."/>
        </authorList>
    </citation>
    <scope>NUCLEOTIDE SEQUENCE [LARGE SCALE GENOMIC DNA]</scope>
</reference>
<gene>
    <name evidence="2" type="ORF">EVAR_4989_1</name>
</gene>
<dbReference type="Proteomes" id="UP000299102">
    <property type="component" value="Unassembled WGS sequence"/>
</dbReference>
<protein>
    <submittedName>
        <fullName evidence="2">Uncharacterized protein</fullName>
    </submittedName>
</protein>
<organism evidence="2 3">
    <name type="scientific">Eumeta variegata</name>
    <name type="common">Bagworm moth</name>
    <name type="synonym">Eumeta japonica</name>
    <dbReference type="NCBI Taxonomy" id="151549"/>
    <lineage>
        <taxon>Eukaryota</taxon>
        <taxon>Metazoa</taxon>
        <taxon>Ecdysozoa</taxon>
        <taxon>Arthropoda</taxon>
        <taxon>Hexapoda</taxon>
        <taxon>Insecta</taxon>
        <taxon>Pterygota</taxon>
        <taxon>Neoptera</taxon>
        <taxon>Endopterygota</taxon>
        <taxon>Lepidoptera</taxon>
        <taxon>Glossata</taxon>
        <taxon>Ditrysia</taxon>
        <taxon>Tineoidea</taxon>
        <taxon>Psychidae</taxon>
        <taxon>Oiketicinae</taxon>
        <taxon>Eumeta</taxon>
    </lineage>
</organism>
<comment type="caution">
    <text evidence="2">The sequence shown here is derived from an EMBL/GenBank/DDBJ whole genome shotgun (WGS) entry which is preliminary data.</text>
</comment>
<accession>A0A4C1UZS6</accession>
<evidence type="ECO:0000256" key="1">
    <source>
        <dbReference type="SAM" id="MobiDB-lite"/>
    </source>
</evidence>
<feature type="compositionally biased region" description="Basic and acidic residues" evidence="1">
    <location>
        <begin position="52"/>
        <end position="61"/>
    </location>
</feature>
<keyword evidence="3" id="KW-1185">Reference proteome</keyword>
<feature type="region of interest" description="Disordered" evidence="1">
    <location>
        <begin position="43"/>
        <end position="62"/>
    </location>
</feature>
<proteinExistence type="predicted"/>
<sequence>MVIAYALLQPAAVNYRCTYEIRNLTDTRNELQRYKIGRRWMRGAGGRRRRGARDGRPDPSRRGQRTTRLFIDILLKQSNYSLISSAEGAMLAVWGGRNQYLPPMALASPPLAAGWHSAGARLRIPVRAPLGTFACMARITSNLRSIDMDI</sequence>